<protein>
    <submittedName>
        <fullName evidence="1">Uncharacterized protein</fullName>
    </submittedName>
</protein>
<comment type="caution">
    <text evidence="1">The sequence shown here is derived from an EMBL/GenBank/DDBJ whole genome shotgun (WGS) entry which is preliminary data.</text>
</comment>
<accession>A0ABW5D012</accession>
<organism evidence="1 2">
    <name type="scientific">Pontibacter ruber</name>
    <dbReference type="NCBI Taxonomy" id="1343895"/>
    <lineage>
        <taxon>Bacteria</taxon>
        <taxon>Pseudomonadati</taxon>
        <taxon>Bacteroidota</taxon>
        <taxon>Cytophagia</taxon>
        <taxon>Cytophagales</taxon>
        <taxon>Hymenobacteraceae</taxon>
        <taxon>Pontibacter</taxon>
    </lineage>
</organism>
<keyword evidence="2" id="KW-1185">Reference proteome</keyword>
<dbReference type="EMBL" id="JBHUIM010000002">
    <property type="protein sequence ID" value="MFD2247665.1"/>
    <property type="molecule type" value="Genomic_DNA"/>
</dbReference>
<proteinExistence type="predicted"/>
<sequence>MTEETSSAIKNLYAVFSNYRLNPQMDASPLYDKNEVEAWNQKVSAKSLEELTGDDLWLFVGKVCYTWGELKDFKHFLPRIFELIARYESGETEAWIAFEKLNYTDWKNWKASEYEALLCYLNSLWVQLINEQDTAALWNFDELFSSIAKVHPSFRWILKQWEDSQNATSILRFCNFIEDNATELIRRNSLKQFRDNPKLTFEFINWAKSKMLPRLEEVFSSSDNEELLVKILSAVETINSTQIASDNLVQ</sequence>
<gene>
    <name evidence="1" type="ORF">ACFSKP_15475</name>
</gene>
<evidence type="ECO:0000313" key="1">
    <source>
        <dbReference type="EMBL" id="MFD2247665.1"/>
    </source>
</evidence>
<dbReference type="RefSeq" id="WP_250430712.1">
    <property type="nucleotide sequence ID" value="NZ_JALPRR010000003.1"/>
</dbReference>
<name>A0ABW5D012_9BACT</name>
<evidence type="ECO:0000313" key="2">
    <source>
        <dbReference type="Proteomes" id="UP001597374"/>
    </source>
</evidence>
<dbReference type="Proteomes" id="UP001597374">
    <property type="component" value="Unassembled WGS sequence"/>
</dbReference>
<reference evidence="2" key="1">
    <citation type="journal article" date="2019" name="Int. J. Syst. Evol. Microbiol.">
        <title>The Global Catalogue of Microorganisms (GCM) 10K type strain sequencing project: providing services to taxonomists for standard genome sequencing and annotation.</title>
        <authorList>
            <consortium name="The Broad Institute Genomics Platform"/>
            <consortium name="The Broad Institute Genome Sequencing Center for Infectious Disease"/>
            <person name="Wu L."/>
            <person name="Ma J."/>
        </authorList>
    </citation>
    <scope>NUCLEOTIDE SEQUENCE [LARGE SCALE GENOMIC DNA]</scope>
    <source>
        <strain evidence="2">CGMCC 4.1782</strain>
    </source>
</reference>